<sequence length="143" mass="16745">MNKTYIKTQRKKHKWYLIDAKNRNLGRLSTRIAILLKGKKSPEYVPYINSNIHIIIINSQFINITGKKKYQKMYKKHSGRPGGLTVETFTTLNQRMPNKVVEHSVKGMLPKNALGRQLFRQLKVYSNDIHPHRAQKPETITLY</sequence>
<dbReference type="HAMAP" id="MF_01366">
    <property type="entry name" value="Ribosomal_uL13"/>
    <property type="match status" value="1"/>
</dbReference>
<geneLocation type="chloroplast" evidence="6"/>
<evidence type="ECO:0000256" key="5">
    <source>
        <dbReference type="RuleBase" id="RU003877"/>
    </source>
</evidence>
<dbReference type="PANTHER" id="PTHR11545:SF2">
    <property type="entry name" value="LARGE RIBOSOMAL SUBUNIT PROTEIN UL13M"/>
    <property type="match status" value="1"/>
</dbReference>
<reference evidence="6" key="1">
    <citation type="submission" date="2020-03" db="EMBL/GenBank/DDBJ databases">
        <title>Complete organellar genome analysis of the invasive marine red alga Caulacanthus okamurae (Caulacanthaceae, Rhodophyta) from Moss Landing, California, USA.</title>
        <authorList>
            <person name="Hughey J.R."/>
        </authorList>
    </citation>
    <scope>NUCLEOTIDE SEQUENCE</scope>
</reference>
<dbReference type="GO" id="GO:0003729">
    <property type="term" value="F:mRNA binding"/>
    <property type="evidence" value="ECO:0007669"/>
    <property type="project" value="TreeGrafter"/>
</dbReference>
<dbReference type="NCBIfam" id="TIGR01066">
    <property type="entry name" value="rplM_bact"/>
    <property type="match status" value="1"/>
</dbReference>
<name>A0A6H1U6Y1_9FLOR</name>
<protein>
    <recommendedName>
        <fullName evidence="4">Large ribosomal subunit protein uL13c</fullName>
    </recommendedName>
</protein>
<dbReference type="CDD" id="cd00392">
    <property type="entry name" value="Ribosomal_L13"/>
    <property type="match status" value="1"/>
</dbReference>
<comment type="similarity">
    <text evidence="1 4 5">Belongs to the universal ribosomal protein uL13 family.</text>
</comment>
<dbReference type="PANTHER" id="PTHR11545">
    <property type="entry name" value="RIBOSOMAL PROTEIN L13"/>
    <property type="match status" value="1"/>
</dbReference>
<evidence type="ECO:0000256" key="4">
    <source>
        <dbReference type="HAMAP-Rule" id="MF_01366"/>
    </source>
</evidence>
<dbReference type="InterPro" id="IPR023563">
    <property type="entry name" value="Ribosomal_uL13_CS"/>
</dbReference>
<dbReference type="GO" id="GO:0017148">
    <property type="term" value="P:negative regulation of translation"/>
    <property type="evidence" value="ECO:0007669"/>
    <property type="project" value="TreeGrafter"/>
</dbReference>
<dbReference type="InterPro" id="IPR005823">
    <property type="entry name" value="Ribosomal_uL13_bac-type"/>
</dbReference>
<comment type="subcellular location">
    <subcellularLocation>
        <location evidence="4">Plastid</location>
        <location evidence="4">Chloroplast</location>
    </subcellularLocation>
</comment>
<evidence type="ECO:0000256" key="1">
    <source>
        <dbReference type="ARBA" id="ARBA00006227"/>
    </source>
</evidence>
<dbReference type="InterPro" id="IPR005822">
    <property type="entry name" value="Ribosomal_uL13"/>
</dbReference>
<dbReference type="SUPFAM" id="SSF52161">
    <property type="entry name" value="Ribosomal protein L13"/>
    <property type="match status" value="1"/>
</dbReference>
<gene>
    <name evidence="4 6" type="primary">rpl13</name>
</gene>
<dbReference type="EMBL" id="MT193838">
    <property type="protein sequence ID" value="QIZ74642.1"/>
    <property type="molecule type" value="Genomic_DNA"/>
</dbReference>
<dbReference type="GeneID" id="54615635"/>
<dbReference type="PROSITE" id="PS00783">
    <property type="entry name" value="RIBOSOMAL_L13"/>
    <property type="match status" value="1"/>
</dbReference>
<keyword evidence="6" id="KW-0934">Plastid</keyword>
<keyword evidence="6" id="KW-0150">Chloroplast</keyword>
<dbReference type="GO" id="GO:0022625">
    <property type="term" value="C:cytosolic large ribosomal subunit"/>
    <property type="evidence" value="ECO:0007669"/>
    <property type="project" value="TreeGrafter"/>
</dbReference>
<comment type="subunit">
    <text evidence="4">Part of the 50S ribosomal subunit.</text>
</comment>
<dbReference type="Pfam" id="PF00572">
    <property type="entry name" value="Ribosomal_L13"/>
    <property type="match status" value="1"/>
</dbReference>
<dbReference type="GO" id="GO:0009507">
    <property type="term" value="C:chloroplast"/>
    <property type="evidence" value="ECO:0007669"/>
    <property type="project" value="UniProtKB-SubCell"/>
</dbReference>
<dbReference type="AlphaFoldDB" id="A0A6H1U6Y1"/>
<evidence type="ECO:0000256" key="2">
    <source>
        <dbReference type="ARBA" id="ARBA00022980"/>
    </source>
</evidence>
<keyword evidence="3 4" id="KW-0687">Ribonucleoprotein</keyword>
<evidence type="ECO:0000256" key="3">
    <source>
        <dbReference type="ARBA" id="ARBA00023274"/>
    </source>
</evidence>
<dbReference type="Gene3D" id="3.90.1180.10">
    <property type="entry name" value="Ribosomal protein L13"/>
    <property type="match status" value="1"/>
</dbReference>
<dbReference type="GO" id="GO:0003735">
    <property type="term" value="F:structural constituent of ribosome"/>
    <property type="evidence" value="ECO:0007669"/>
    <property type="project" value="InterPro"/>
</dbReference>
<proteinExistence type="inferred from homology"/>
<dbReference type="InterPro" id="IPR036899">
    <property type="entry name" value="Ribosomal_uL13_sf"/>
</dbReference>
<organism evidence="6">
    <name type="scientific">Caulacanthus okamurae</name>
    <dbReference type="NCBI Taxonomy" id="152008"/>
    <lineage>
        <taxon>Eukaryota</taxon>
        <taxon>Rhodophyta</taxon>
        <taxon>Florideophyceae</taxon>
        <taxon>Rhodymeniophycidae</taxon>
        <taxon>Gigartinales</taxon>
        <taxon>Caulacanthaceae</taxon>
        <taxon>Caulacanthus</taxon>
    </lineage>
</organism>
<dbReference type="GO" id="GO:0006412">
    <property type="term" value="P:translation"/>
    <property type="evidence" value="ECO:0007669"/>
    <property type="project" value="UniProtKB-UniRule"/>
</dbReference>
<dbReference type="RefSeq" id="YP_009774025.1">
    <property type="nucleotide sequence ID" value="NC_047434.1"/>
</dbReference>
<evidence type="ECO:0000313" key="6">
    <source>
        <dbReference type="EMBL" id="QIZ74642.1"/>
    </source>
</evidence>
<keyword evidence="2 4" id="KW-0689">Ribosomal protein</keyword>
<accession>A0A6H1U6Y1</accession>
<dbReference type="PIRSF" id="PIRSF002181">
    <property type="entry name" value="Ribosomal_L13"/>
    <property type="match status" value="1"/>
</dbReference>